<evidence type="ECO:0000256" key="8">
    <source>
        <dbReference type="ARBA" id="ARBA00022989"/>
    </source>
</evidence>
<dbReference type="PANTHER" id="PTHR30474">
    <property type="entry name" value="CELL CYCLE PROTEIN"/>
    <property type="match status" value="1"/>
</dbReference>
<keyword evidence="13" id="KW-1185">Reference proteome</keyword>
<evidence type="ECO:0000313" key="13">
    <source>
        <dbReference type="Proteomes" id="UP000008963"/>
    </source>
</evidence>
<evidence type="ECO:0000256" key="11">
    <source>
        <dbReference type="HAMAP-Rule" id="MF_02079"/>
    </source>
</evidence>
<dbReference type="KEGG" id="bmx:BMS_2913"/>
<dbReference type="GO" id="GO:0005886">
    <property type="term" value="C:plasma membrane"/>
    <property type="evidence" value="ECO:0007669"/>
    <property type="project" value="UniProtKB-SubCell"/>
</dbReference>
<comment type="function">
    <text evidence="11">Peptidoglycan polymerase that is essential for cell wall elongation.</text>
</comment>
<feature type="transmembrane region" description="Helical" evidence="11">
    <location>
        <begin position="342"/>
        <end position="363"/>
    </location>
</feature>
<dbReference type="GO" id="GO:0032153">
    <property type="term" value="C:cell division site"/>
    <property type="evidence" value="ECO:0007669"/>
    <property type="project" value="TreeGrafter"/>
</dbReference>
<keyword evidence="7 11" id="KW-0573">Peptidoglycan synthesis</keyword>
<dbReference type="AlphaFoldDB" id="E1WYP3"/>
<evidence type="ECO:0000256" key="10">
    <source>
        <dbReference type="ARBA" id="ARBA00023316"/>
    </source>
</evidence>
<feature type="transmembrane region" description="Helical" evidence="11">
    <location>
        <begin position="139"/>
        <end position="158"/>
    </location>
</feature>
<evidence type="ECO:0000256" key="5">
    <source>
        <dbReference type="ARBA" id="ARBA00022692"/>
    </source>
</evidence>
<dbReference type="HAMAP" id="MF_02079">
    <property type="entry name" value="PGT_RodA"/>
    <property type="match status" value="1"/>
</dbReference>
<comment type="similarity">
    <text evidence="11">Belongs to the SEDS family. MrdB/RodA subfamily.</text>
</comment>
<keyword evidence="9 11" id="KW-0472">Membrane</keyword>
<dbReference type="GO" id="GO:0051301">
    <property type="term" value="P:cell division"/>
    <property type="evidence" value="ECO:0007669"/>
    <property type="project" value="InterPro"/>
</dbReference>
<dbReference type="EC" id="2.4.99.28" evidence="11"/>
<reference evidence="13" key="1">
    <citation type="journal article" date="2013" name="ISME J.">
        <title>A small predatory core genome in the divergent marine Bacteriovorax marinus SJ and the terrestrial Bdellovibrio bacteriovorus.</title>
        <authorList>
            <person name="Crossman L.C."/>
            <person name="Chen H."/>
            <person name="Cerdeno-Tarraga A.M."/>
            <person name="Brooks K."/>
            <person name="Quail M.A."/>
            <person name="Pineiro S.A."/>
            <person name="Hobley L."/>
            <person name="Sockett R.E."/>
            <person name="Bentley S.D."/>
            <person name="Parkhill J."/>
            <person name="Williams H.N."/>
            <person name="Stine O.C."/>
        </authorList>
    </citation>
    <scope>NUCLEOTIDE SEQUENCE [LARGE SCALE GENOMIC DNA]</scope>
    <source>
        <strain evidence="13">ATCC BAA-682 / DSM 15412 / SJ</strain>
    </source>
</reference>
<gene>
    <name evidence="12" type="primary">mrdB</name>
    <name evidence="11" type="synonym">rodA</name>
    <name evidence="12" type="ordered locus">BMS_2913</name>
</gene>
<dbReference type="InterPro" id="IPR001182">
    <property type="entry name" value="FtsW/RodA"/>
</dbReference>
<evidence type="ECO:0000256" key="7">
    <source>
        <dbReference type="ARBA" id="ARBA00022984"/>
    </source>
</evidence>
<proteinExistence type="inferred from homology"/>
<comment type="catalytic activity">
    <reaction evidence="11">
        <text>[GlcNAc-(1-&gt;4)-Mur2Ac(oyl-L-Ala-gamma-D-Glu-L-Lys-D-Ala-D-Ala)](n)-di-trans,octa-cis-undecaprenyl diphosphate + beta-D-GlcNAc-(1-&gt;4)-Mur2Ac(oyl-L-Ala-gamma-D-Glu-L-Lys-D-Ala-D-Ala)-di-trans,octa-cis-undecaprenyl diphosphate = [GlcNAc-(1-&gt;4)-Mur2Ac(oyl-L-Ala-gamma-D-Glu-L-Lys-D-Ala-D-Ala)](n+1)-di-trans,octa-cis-undecaprenyl diphosphate + di-trans,octa-cis-undecaprenyl diphosphate + H(+)</text>
        <dbReference type="Rhea" id="RHEA:23708"/>
        <dbReference type="Rhea" id="RHEA-COMP:9602"/>
        <dbReference type="Rhea" id="RHEA-COMP:9603"/>
        <dbReference type="ChEBI" id="CHEBI:15378"/>
        <dbReference type="ChEBI" id="CHEBI:58405"/>
        <dbReference type="ChEBI" id="CHEBI:60033"/>
        <dbReference type="ChEBI" id="CHEBI:78435"/>
        <dbReference type="EC" id="2.4.99.28"/>
    </reaction>
</comment>
<evidence type="ECO:0000256" key="6">
    <source>
        <dbReference type="ARBA" id="ARBA00022960"/>
    </source>
</evidence>
<feature type="transmembrane region" description="Helical" evidence="11">
    <location>
        <begin position="187"/>
        <end position="205"/>
    </location>
</feature>
<dbReference type="GO" id="GO:0015648">
    <property type="term" value="F:lipid-linked peptidoglycan transporter activity"/>
    <property type="evidence" value="ECO:0007669"/>
    <property type="project" value="TreeGrafter"/>
</dbReference>
<sequence length="370" mass="41416">MNTSALIEALKKYDFSFFGICGAIFLMGVVNLYSATHASVSDHMANLYKVQIGWYLVSLLIGVVISFIQPKNFFRFSWLIFAVNIFLLVLVLILGHKGMGAQRWLVIGPIRLQPSEFMKMSSILVLARWYAKRDPDKELGFKQLIIPFLIAFVPTLLIVIQPDLGTGLLILLIFFVISFYRKLKWKTIAILAIIGVISGGVMYQFGLKDYQKRRIVTFLNPAADAKGSGYNAIQSKIAIGSGKVIGKGFRKSSQASLNYLPENHTDFVFSIFNEEHGFVGSLFLITLFIVLFYRFIWLAQSVPRIYESIVIIGIMSIFFWHTFINMGMVAGLMPIVGLPLPLMSYGGSSLMTFGICCGIATSISNSRNLF</sequence>
<dbReference type="GO" id="GO:0009252">
    <property type="term" value="P:peptidoglycan biosynthetic process"/>
    <property type="evidence" value="ECO:0007669"/>
    <property type="project" value="UniProtKB-UniRule"/>
</dbReference>
<dbReference type="GO" id="GO:0008360">
    <property type="term" value="P:regulation of cell shape"/>
    <property type="evidence" value="ECO:0007669"/>
    <property type="project" value="UniProtKB-KW"/>
</dbReference>
<feature type="transmembrane region" description="Helical" evidence="11">
    <location>
        <begin position="74"/>
        <end position="95"/>
    </location>
</feature>
<dbReference type="UniPathway" id="UPA00219"/>
<keyword evidence="10 11" id="KW-0961">Cell wall biogenesis/degradation</keyword>
<evidence type="ECO:0000256" key="1">
    <source>
        <dbReference type="ARBA" id="ARBA00004141"/>
    </source>
</evidence>
<dbReference type="EMBL" id="FQ312005">
    <property type="protein sequence ID" value="CBW27683.1"/>
    <property type="molecule type" value="Genomic_DNA"/>
</dbReference>
<keyword evidence="6 11" id="KW-0133">Cell shape</keyword>
<dbReference type="STRING" id="862908.BMS_2913"/>
<feature type="transmembrane region" description="Helical" evidence="11">
    <location>
        <begin position="47"/>
        <end position="68"/>
    </location>
</feature>
<keyword evidence="3 11" id="KW-0328">Glycosyltransferase</keyword>
<dbReference type="GO" id="GO:0008955">
    <property type="term" value="F:peptidoglycan glycosyltransferase activity"/>
    <property type="evidence" value="ECO:0007669"/>
    <property type="project" value="UniProtKB-UniRule"/>
</dbReference>
<dbReference type="InterPro" id="IPR018365">
    <property type="entry name" value="Cell_cycle_FtsW-rel_CS"/>
</dbReference>
<evidence type="ECO:0000256" key="9">
    <source>
        <dbReference type="ARBA" id="ARBA00023136"/>
    </source>
</evidence>
<dbReference type="eggNOG" id="COG0772">
    <property type="taxonomic scope" value="Bacteria"/>
</dbReference>
<dbReference type="Proteomes" id="UP000008963">
    <property type="component" value="Chromosome"/>
</dbReference>
<dbReference type="InterPro" id="IPR011923">
    <property type="entry name" value="RodA/MrdB"/>
</dbReference>
<feature type="transmembrane region" description="Helical" evidence="11">
    <location>
        <begin position="164"/>
        <end position="180"/>
    </location>
</feature>
<keyword evidence="8 11" id="KW-1133">Transmembrane helix</keyword>
<dbReference type="RefSeq" id="WP_014245457.1">
    <property type="nucleotide sequence ID" value="NC_016620.1"/>
</dbReference>
<dbReference type="Pfam" id="PF01098">
    <property type="entry name" value="FTSW_RODA_SPOVE"/>
    <property type="match status" value="1"/>
</dbReference>
<evidence type="ECO:0000256" key="3">
    <source>
        <dbReference type="ARBA" id="ARBA00022676"/>
    </source>
</evidence>
<comment type="subcellular location">
    <subcellularLocation>
        <location evidence="11">Cell inner membrane</location>
        <topology evidence="11">Multi-pass membrane protein</topology>
    </subcellularLocation>
    <subcellularLocation>
        <location evidence="1">Membrane</location>
        <topology evidence="1">Multi-pass membrane protein</topology>
    </subcellularLocation>
</comment>
<keyword evidence="4 11" id="KW-0808">Transferase</keyword>
<organism evidence="12 13">
    <name type="scientific">Halobacteriovorax marinus (strain ATCC BAA-682 / DSM 15412 / SJ)</name>
    <name type="common">Bacteriovorax marinus</name>
    <dbReference type="NCBI Taxonomy" id="862908"/>
    <lineage>
        <taxon>Bacteria</taxon>
        <taxon>Pseudomonadati</taxon>
        <taxon>Bdellovibrionota</taxon>
        <taxon>Bacteriovoracia</taxon>
        <taxon>Bacteriovoracales</taxon>
        <taxon>Halobacteriovoraceae</taxon>
        <taxon>Halobacteriovorax</taxon>
    </lineage>
</organism>
<name>E1WYP3_HALMS</name>
<keyword evidence="5 11" id="KW-0812">Transmembrane</keyword>
<dbReference type="PATRIC" id="fig|862908.3.peg.2785"/>
<feature type="transmembrane region" description="Helical" evidence="11">
    <location>
        <begin position="309"/>
        <end position="336"/>
    </location>
</feature>
<evidence type="ECO:0000256" key="4">
    <source>
        <dbReference type="ARBA" id="ARBA00022679"/>
    </source>
</evidence>
<evidence type="ECO:0000313" key="12">
    <source>
        <dbReference type="EMBL" id="CBW27683.1"/>
    </source>
</evidence>
<dbReference type="OrthoDB" id="5289353at2"/>
<evidence type="ECO:0000256" key="2">
    <source>
        <dbReference type="ARBA" id="ARBA00022475"/>
    </source>
</evidence>
<dbReference type="PANTHER" id="PTHR30474:SF1">
    <property type="entry name" value="PEPTIDOGLYCAN GLYCOSYLTRANSFERASE MRDB"/>
    <property type="match status" value="1"/>
</dbReference>
<comment type="pathway">
    <text evidence="11">Cell wall biogenesis; peptidoglycan biosynthesis.</text>
</comment>
<dbReference type="PROSITE" id="PS00428">
    <property type="entry name" value="FTSW_RODA_SPOVE"/>
    <property type="match status" value="1"/>
</dbReference>
<dbReference type="NCBIfam" id="TIGR02210">
    <property type="entry name" value="rodA_shape"/>
    <property type="match status" value="1"/>
</dbReference>
<keyword evidence="11" id="KW-0997">Cell inner membrane</keyword>
<keyword evidence="2 11" id="KW-1003">Cell membrane</keyword>
<feature type="transmembrane region" description="Helical" evidence="11">
    <location>
        <begin position="15"/>
        <end position="35"/>
    </location>
</feature>
<feature type="transmembrane region" description="Helical" evidence="11">
    <location>
        <begin position="278"/>
        <end position="297"/>
    </location>
</feature>
<dbReference type="HOGENOM" id="CLU_029243_2_1_7"/>
<accession>E1WYP3</accession>
<protein>
    <recommendedName>
        <fullName evidence="11">Peptidoglycan glycosyltransferase RodA</fullName>
        <shortName evidence="11">PGT</shortName>
        <ecNumber evidence="11">2.4.99.28</ecNumber>
    </recommendedName>
    <alternativeName>
        <fullName evidence="11">Cell elongation protein RodA</fullName>
    </alternativeName>
    <alternativeName>
        <fullName evidence="11">Cell wall polymerase</fullName>
    </alternativeName>
    <alternativeName>
        <fullName evidence="11">Peptidoglycan polymerase</fullName>
        <shortName evidence="11">PG polymerase</shortName>
    </alternativeName>
</protein>
<dbReference type="GO" id="GO:0071555">
    <property type="term" value="P:cell wall organization"/>
    <property type="evidence" value="ECO:0007669"/>
    <property type="project" value="UniProtKB-KW"/>
</dbReference>